<dbReference type="GO" id="GO:0043683">
    <property type="term" value="P:type IV pilus assembly"/>
    <property type="evidence" value="ECO:0007669"/>
    <property type="project" value="InterPro"/>
</dbReference>
<feature type="transmembrane region" description="Helical" evidence="2">
    <location>
        <begin position="31"/>
        <end position="50"/>
    </location>
</feature>
<comment type="caution">
    <text evidence="3">The sequence shown here is derived from an EMBL/GenBank/DDBJ whole genome shotgun (WGS) entry which is preliminary data.</text>
</comment>
<dbReference type="Pfam" id="PF04350">
    <property type="entry name" value="PilO"/>
    <property type="match status" value="1"/>
</dbReference>
<keyword evidence="2" id="KW-0812">Transmembrane</keyword>
<feature type="coiled-coil region" evidence="1">
    <location>
        <begin position="57"/>
        <end position="101"/>
    </location>
</feature>
<dbReference type="GO" id="GO:0043107">
    <property type="term" value="P:type IV pilus-dependent motility"/>
    <property type="evidence" value="ECO:0007669"/>
    <property type="project" value="InterPro"/>
</dbReference>
<dbReference type="Gene3D" id="3.30.70.60">
    <property type="match status" value="1"/>
</dbReference>
<name>A0A0G0CWA7_9BACT</name>
<dbReference type="Proteomes" id="UP000033995">
    <property type="component" value="Unassembled WGS sequence"/>
</dbReference>
<evidence type="ECO:0000256" key="2">
    <source>
        <dbReference type="SAM" id="Phobius"/>
    </source>
</evidence>
<evidence type="ECO:0000256" key="1">
    <source>
        <dbReference type="SAM" id="Coils"/>
    </source>
</evidence>
<accession>A0A0G0CWA7</accession>
<dbReference type="EMBL" id="LBOZ01000003">
    <property type="protein sequence ID" value="KKP47642.1"/>
    <property type="molecule type" value="Genomic_DNA"/>
</dbReference>
<gene>
    <name evidence="3" type="ORF">UR38_C0003G0047</name>
</gene>
<organism evidence="3 4">
    <name type="scientific">Candidatus Woesebacteria bacterium GW2011_GWA2_33_28</name>
    <dbReference type="NCBI Taxonomy" id="1618561"/>
    <lineage>
        <taxon>Bacteria</taxon>
        <taxon>Candidatus Woeseibacteriota</taxon>
    </lineage>
</organism>
<dbReference type="AlphaFoldDB" id="A0A0G0CWA7"/>
<keyword evidence="2" id="KW-1133">Transmembrane helix</keyword>
<keyword evidence="2" id="KW-0472">Membrane</keyword>
<evidence type="ECO:0008006" key="5">
    <source>
        <dbReference type="Google" id="ProtNLM"/>
    </source>
</evidence>
<protein>
    <recommendedName>
        <fullName evidence="5">Pilus assembly protein, PilO</fullName>
    </recommendedName>
</protein>
<proteinExistence type="predicted"/>
<evidence type="ECO:0000313" key="3">
    <source>
        <dbReference type="EMBL" id="KKP47642.1"/>
    </source>
</evidence>
<evidence type="ECO:0000313" key="4">
    <source>
        <dbReference type="Proteomes" id="UP000033995"/>
    </source>
</evidence>
<keyword evidence="1" id="KW-0175">Coiled coil</keyword>
<dbReference type="InterPro" id="IPR007445">
    <property type="entry name" value="PilO"/>
</dbReference>
<reference evidence="3 4" key="1">
    <citation type="journal article" date="2015" name="Nature">
        <title>rRNA introns, odd ribosomes, and small enigmatic genomes across a large radiation of phyla.</title>
        <authorList>
            <person name="Brown C.T."/>
            <person name="Hug L.A."/>
            <person name="Thomas B.C."/>
            <person name="Sharon I."/>
            <person name="Castelle C.J."/>
            <person name="Singh A."/>
            <person name="Wilkins M.J."/>
            <person name="Williams K.H."/>
            <person name="Banfield J.F."/>
        </authorList>
    </citation>
    <scope>NUCLEOTIDE SEQUENCE [LARGE SCALE GENOMIC DNA]</scope>
</reference>
<sequence length="220" mass="24960">MKNNWKKDYLRYKDFFLNILQIYYTKPNIKIYLELILSLSTIIVFAIFAVKPTVLTIIELNKEIETKEETIVKINQKLLDLQKANQIIQDKEEGLQKIESAIPSLANAEDLISTMENLANKNSLQLINLSMSDITLIGKVAGKTKRIDATEKLPQGAEELPCSISMSGSYQNLLLFLFDIENLVRPLKVDSLVINSTKTENGKILILTVLGRMPFVKTEI</sequence>
<dbReference type="InterPro" id="IPR014717">
    <property type="entry name" value="Transl_elong_EF1B/ribsomal_bS6"/>
</dbReference>